<comment type="subunit">
    <text evidence="9">Component of the Mediator complex.</text>
</comment>
<evidence type="ECO:0000256" key="7">
    <source>
        <dbReference type="ARBA" id="ARBA00023242"/>
    </source>
</evidence>
<feature type="region of interest" description="Disordered" evidence="10">
    <location>
        <begin position="1196"/>
        <end position="1215"/>
    </location>
</feature>
<dbReference type="GO" id="GO:0016592">
    <property type="term" value="C:mediator complex"/>
    <property type="evidence" value="ECO:0007669"/>
    <property type="project" value="UniProtKB-UniRule"/>
</dbReference>
<sequence>MSALPQPHASTSKSAVMGNPQLGPEPVFAYPTPTPEQVEEELPPGFEGDLVPLGPMLDRVVRRGYGELRGLAESTLPSISDRQKPQPIIQYARTTRQSILKYLAVLRWKAQVDVPIYAALNGNAAGTSPARTNGTGHPAASFPTPHSNNGSSDSPDVAAITGYGGNGKGKGRAMDDVIRGKITDAKRIEVFMGHQNAQHSAAVEHLRHTSKVVDGLRMRNPDLLTAMSVLSLGTYPRLPTELIDTFTPKPLLTNRLLLTTLRKLNRHIRFRLKCVDYVPSDLVILEIKDGRVYLQGEGGEWRAELTIINFGHALRGADGGEEQGRWWLTGVEWGWREKEEKGVDDPGGKGNNSTTRRRLDGEERKAVLDLANMEILPPRPVPDGGVGIGTGSGVPDLKAETVSGGEKKRVDAPLVRIHNFLQHLSLTYQLEVLHTQAMVLANGKWRGQLAVEMDRGKKVLTLRYWLRPRPPAPPPPPQSGPRRPAPPVPDSRTPLVGGILRIALLEDSKKRNEAESLLAEVGAGAEGIVPAERLLRMRLGVKWELGEIGEAPGGATADGWKVGNELNSAGLEIDPSQLSIADILTEATREHAVHLTRSHCAPLLTSARIGIFPNNPPTLVDTHAETSTRPLSMRVPLPGRQRSTAILVGISALTGLIEIEDEGAVPIGMEDRGKRAKMACGSVNEGKTRLGDDIGRLITAIITENIEGQMRALGHTPTRRLPLRSQDMAKADLHPASSIFLPLPNSANHHLVTRITGSGVVFEVLQLVKVQAENGAGWKLGIGERVGIDRGLIIAGAGVSGEAVLPQDKEGSAFELEEKHLRDVFIYSNALVAQSIIESQLKSRHIPYTLCLPSRAGPGAPKSRSPLAGLIPTFTVRSAYLLMARQTGARAEAGEVAMPRVWIQVGGWWKGGKCSAVTVVQLRHRPSTPTSGPSGSSATGTSATTKSDGITFDQASSVVKFHADDLDNCVKGFLEQWERLSKVIIVAGTVNKLNKLPLFKDVRMLSFDLRTATLEYAPGYLCEITYDSGTDGYVVSFGRTGPADAAAAGRAVQGVEENGAGEAVNPHEAMKGLLSWELNELVEGQKDVGVRFIGLLRATLPFLLESAPPGPQLVILSVRRYRLIWDIQSTRRFGVEFTLLPNNQSWVISDAAASPMNGVEADGRCGPLEEIRGFPDVVGSLWESLRGASEKKEVAALGGEAGEETKPDMRSGGGGSEMTAMKLDQGGSLWISGESGVVRDAIKGMVGGVGDILGDGK</sequence>
<dbReference type="GO" id="GO:0003712">
    <property type="term" value="F:transcription coregulator activity"/>
    <property type="evidence" value="ECO:0007669"/>
    <property type="project" value="UniProtKB-UniRule"/>
</dbReference>
<comment type="caution">
    <text evidence="12">The sequence shown here is derived from an EMBL/GenBank/DDBJ whole genome shotgun (WGS) entry which is preliminary data.</text>
</comment>
<evidence type="ECO:0000256" key="9">
    <source>
        <dbReference type="RuleBase" id="RU365082"/>
    </source>
</evidence>
<comment type="function">
    <text evidence="9">Component of the Mediator complex, a coactivator involved in the regulated transcription of nearly all RNA polymerase II-dependent genes. Mediator functions as a bridge to convey information from gene-specific regulatory proteins to the basal RNA polymerase II transcription machinery. Mediator is recruited to promoters by direct interactions with regulatory proteins and serves as a scaffold for the assembly of a functional preinitiation complex with RNA polymerase II and the general transcription factors.</text>
</comment>
<dbReference type="GeneID" id="77725188"/>
<feature type="region of interest" description="Disordered" evidence="10">
    <location>
        <begin position="127"/>
        <end position="172"/>
    </location>
</feature>
<dbReference type="Proteomes" id="UP001164286">
    <property type="component" value="Unassembled WGS sequence"/>
</dbReference>
<feature type="domain" description="Mediator complex subunit MED14 N-terminal" evidence="11">
    <location>
        <begin position="51"/>
        <end position="112"/>
    </location>
</feature>
<feature type="compositionally biased region" description="Pro residues" evidence="10">
    <location>
        <begin position="468"/>
        <end position="489"/>
    </location>
</feature>
<evidence type="ECO:0000256" key="8">
    <source>
        <dbReference type="ARBA" id="ARBA00032007"/>
    </source>
</evidence>
<keyword evidence="5 9" id="KW-0010">Activator</keyword>
<proteinExistence type="inferred from homology"/>
<dbReference type="AlphaFoldDB" id="A0AA38LT04"/>
<name>A0AA38LT04_9TREE</name>
<comment type="similarity">
    <text evidence="2 9">Belongs to the Mediator complex subunit 14 family.</text>
</comment>
<dbReference type="RefSeq" id="XP_052942911.1">
    <property type="nucleotide sequence ID" value="XM_053085987.1"/>
</dbReference>
<protein>
    <recommendedName>
        <fullName evidence="3 9">Mediator of RNA polymerase II transcription subunit 14</fullName>
    </recommendedName>
    <alternativeName>
        <fullName evidence="8 9">Mediator complex subunit 14</fullName>
    </alternativeName>
</protein>
<dbReference type="PANTHER" id="PTHR12809:SF2">
    <property type="entry name" value="MEDIATOR OF RNA POLYMERASE II TRANSCRIPTION SUBUNIT 14"/>
    <property type="match status" value="1"/>
</dbReference>
<evidence type="ECO:0000256" key="4">
    <source>
        <dbReference type="ARBA" id="ARBA00023015"/>
    </source>
</evidence>
<feature type="compositionally biased region" description="Low complexity" evidence="10">
    <location>
        <begin position="927"/>
        <end position="945"/>
    </location>
</feature>
<evidence type="ECO:0000256" key="5">
    <source>
        <dbReference type="ARBA" id="ARBA00023159"/>
    </source>
</evidence>
<evidence type="ECO:0000256" key="6">
    <source>
        <dbReference type="ARBA" id="ARBA00023163"/>
    </source>
</evidence>
<keyword evidence="7 9" id="KW-0539">Nucleus</keyword>
<evidence type="ECO:0000256" key="10">
    <source>
        <dbReference type="SAM" id="MobiDB-lite"/>
    </source>
</evidence>
<dbReference type="InterPro" id="IPR013947">
    <property type="entry name" value="Mediator_Med14"/>
</dbReference>
<keyword evidence="6 9" id="KW-0804">Transcription</keyword>
<feature type="region of interest" description="Disordered" evidence="10">
    <location>
        <begin position="465"/>
        <end position="493"/>
    </location>
</feature>
<dbReference type="PANTHER" id="PTHR12809">
    <property type="entry name" value="MEDIATOR COMPLEX SUBUNIT"/>
    <property type="match status" value="1"/>
</dbReference>
<gene>
    <name evidence="12" type="ORF">MKK02DRAFT_18645</name>
</gene>
<dbReference type="Pfam" id="PF08638">
    <property type="entry name" value="Med14"/>
    <property type="match status" value="2"/>
</dbReference>
<dbReference type="InterPro" id="IPR055122">
    <property type="entry name" value="Med14_N"/>
</dbReference>
<evidence type="ECO:0000259" key="11">
    <source>
        <dbReference type="Pfam" id="PF08638"/>
    </source>
</evidence>
<evidence type="ECO:0000313" key="13">
    <source>
        <dbReference type="Proteomes" id="UP001164286"/>
    </source>
</evidence>
<dbReference type="EMBL" id="JAKWFO010000011">
    <property type="protein sequence ID" value="KAI9633134.1"/>
    <property type="molecule type" value="Genomic_DNA"/>
</dbReference>
<reference evidence="12" key="1">
    <citation type="journal article" date="2022" name="G3 (Bethesda)">
        <title>High quality genome of the basidiomycete yeast Dioszegia hungarica PDD-24b-2 isolated from cloud water.</title>
        <authorList>
            <person name="Jarrige D."/>
            <person name="Haridas S."/>
            <person name="Bleykasten-Grosshans C."/>
            <person name="Joly M."/>
            <person name="Nadalig T."/>
            <person name="Sancelme M."/>
            <person name="Vuilleumier S."/>
            <person name="Grigoriev I.V."/>
            <person name="Amato P."/>
            <person name="Bringel F."/>
        </authorList>
    </citation>
    <scope>NUCLEOTIDE SEQUENCE</scope>
    <source>
        <strain evidence="12">PDD-24b-2</strain>
    </source>
</reference>
<evidence type="ECO:0000313" key="12">
    <source>
        <dbReference type="EMBL" id="KAI9633134.1"/>
    </source>
</evidence>
<evidence type="ECO:0000256" key="1">
    <source>
        <dbReference type="ARBA" id="ARBA00004123"/>
    </source>
</evidence>
<feature type="region of interest" description="Disordered" evidence="10">
    <location>
        <begin position="339"/>
        <end position="361"/>
    </location>
</feature>
<organism evidence="12 13">
    <name type="scientific">Dioszegia hungarica</name>
    <dbReference type="NCBI Taxonomy" id="4972"/>
    <lineage>
        <taxon>Eukaryota</taxon>
        <taxon>Fungi</taxon>
        <taxon>Dikarya</taxon>
        <taxon>Basidiomycota</taxon>
        <taxon>Agaricomycotina</taxon>
        <taxon>Tremellomycetes</taxon>
        <taxon>Tremellales</taxon>
        <taxon>Bulleribasidiaceae</taxon>
        <taxon>Dioszegia</taxon>
    </lineage>
</organism>
<keyword evidence="4 9" id="KW-0805">Transcription regulation</keyword>
<feature type="region of interest" description="Disordered" evidence="10">
    <location>
        <begin position="1"/>
        <end position="38"/>
    </location>
</feature>
<comment type="subcellular location">
    <subcellularLocation>
        <location evidence="1 9">Nucleus</location>
    </subcellularLocation>
</comment>
<evidence type="ECO:0000256" key="2">
    <source>
        <dbReference type="ARBA" id="ARBA00007813"/>
    </source>
</evidence>
<feature type="compositionally biased region" description="Polar residues" evidence="10">
    <location>
        <begin position="144"/>
        <end position="154"/>
    </location>
</feature>
<keyword evidence="13" id="KW-1185">Reference proteome</keyword>
<feature type="domain" description="Mediator complex subunit MED14 N-terminal" evidence="11">
    <location>
        <begin position="182"/>
        <end position="308"/>
    </location>
</feature>
<evidence type="ECO:0000256" key="3">
    <source>
        <dbReference type="ARBA" id="ARBA00019619"/>
    </source>
</evidence>
<accession>A0AA38LT04</accession>
<feature type="region of interest" description="Disordered" evidence="10">
    <location>
        <begin position="924"/>
        <end position="946"/>
    </location>
</feature>
<dbReference type="GO" id="GO:0070847">
    <property type="term" value="C:core mediator complex"/>
    <property type="evidence" value="ECO:0007669"/>
    <property type="project" value="TreeGrafter"/>
</dbReference>
<dbReference type="GO" id="GO:0006357">
    <property type="term" value="P:regulation of transcription by RNA polymerase II"/>
    <property type="evidence" value="ECO:0007669"/>
    <property type="project" value="InterPro"/>
</dbReference>